<dbReference type="Pfam" id="PF16491">
    <property type="entry name" value="Peptidase_M48_N"/>
    <property type="match status" value="1"/>
</dbReference>
<dbReference type="InterPro" id="IPR027057">
    <property type="entry name" value="CAXX_Prtase_1"/>
</dbReference>
<feature type="binding site" evidence="14">
    <location>
        <position position="317"/>
    </location>
    <ligand>
        <name>Zn(2+)</name>
        <dbReference type="ChEBI" id="CHEBI:29105"/>
        <note>catalytic</note>
    </ligand>
</feature>
<organism evidence="20">
    <name type="scientific">Caenorhabditis remanei</name>
    <name type="common">Caenorhabditis vulgaris</name>
    <dbReference type="NCBI Taxonomy" id="31234"/>
    <lineage>
        <taxon>Eukaryota</taxon>
        <taxon>Metazoa</taxon>
        <taxon>Ecdysozoa</taxon>
        <taxon>Nematoda</taxon>
        <taxon>Chromadorea</taxon>
        <taxon>Rhabditida</taxon>
        <taxon>Rhabditina</taxon>
        <taxon>Rhabditomorpha</taxon>
        <taxon>Rhabditoidea</taxon>
        <taxon>Rhabditidae</taxon>
        <taxon>Peloderinae</taxon>
        <taxon>Caenorhabditis</taxon>
    </lineage>
</organism>
<feature type="domain" description="Peptidase M48" evidence="17">
    <location>
        <begin position="217"/>
        <end position="448"/>
    </location>
</feature>
<keyword evidence="6 15" id="KW-0256">Endoplasmic reticulum</keyword>
<feature type="transmembrane region" description="Helical" evidence="15">
    <location>
        <begin position="159"/>
        <end position="177"/>
    </location>
</feature>
<evidence type="ECO:0000256" key="14">
    <source>
        <dbReference type="PIRSR" id="PIRSR627057-2"/>
    </source>
</evidence>
<reference evidence="19" key="1">
    <citation type="submission" date="2007-07" db="EMBL/GenBank/DDBJ databases">
        <title>PCAP assembly of the Caenorhabditis remanei genome.</title>
        <authorList>
            <consortium name="The Caenorhabditis remanei Sequencing Consortium"/>
            <person name="Wilson R.K."/>
        </authorList>
    </citation>
    <scope>NUCLEOTIDE SEQUENCE [LARGE SCALE GENOMIC DNA]</scope>
    <source>
        <strain evidence="19">PB4641</strain>
    </source>
</reference>
<dbReference type="FunFam" id="3.30.2010.10:FF:000005">
    <property type="entry name" value="CAAX prenyl protease"/>
    <property type="match status" value="1"/>
</dbReference>
<dbReference type="InterPro" id="IPR001915">
    <property type="entry name" value="Peptidase_M48"/>
</dbReference>
<feature type="transmembrane region" description="Helical" evidence="15">
    <location>
        <begin position="183"/>
        <end position="203"/>
    </location>
</feature>
<evidence type="ECO:0000256" key="6">
    <source>
        <dbReference type="ARBA" id="ARBA00022824"/>
    </source>
</evidence>
<dbReference type="HOGENOM" id="CLU_025947_3_3_1"/>
<evidence type="ECO:0000256" key="2">
    <source>
        <dbReference type="ARBA" id="ARBA00022670"/>
    </source>
</evidence>
<evidence type="ECO:0000256" key="5">
    <source>
        <dbReference type="ARBA" id="ARBA00022801"/>
    </source>
</evidence>
<evidence type="ECO:0000256" key="13">
    <source>
        <dbReference type="PIRSR" id="PIRSR627057-1"/>
    </source>
</evidence>
<name>E3M3X2_CAERE</name>
<dbReference type="EMBL" id="DS268423">
    <property type="protein sequence ID" value="EFO90536.1"/>
    <property type="molecule type" value="Genomic_DNA"/>
</dbReference>
<dbReference type="GO" id="GO:0046872">
    <property type="term" value="F:metal ion binding"/>
    <property type="evidence" value="ECO:0007669"/>
    <property type="project" value="UniProtKB-UniRule"/>
</dbReference>
<dbReference type="STRING" id="31234.E3M3X2"/>
<feature type="chain" id="PRO_5003175134" description="CAAX prenyl protease" evidence="16">
    <location>
        <begin position="17"/>
        <end position="454"/>
    </location>
</feature>
<evidence type="ECO:0000256" key="8">
    <source>
        <dbReference type="ARBA" id="ARBA00022989"/>
    </source>
</evidence>
<comment type="function">
    <text evidence="15">Proteolytically removes the C-terminal three residues of farnesylated proteins.</text>
</comment>
<evidence type="ECO:0000256" key="15">
    <source>
        <dbReference type="RuleBase" id="RU366005"/>
    </source>
</evidence>
<feature type="binding site" evidence="14">
    <location>
        <position position="313"/>
    </location>
    <ligand>
        <name>Zn(2+)</name>
        <dbReference type="ChEBI" id="CHEBI:29105"/>
        <note>catalytic</note>
    </ligand>
</feature>
<evidence type="ECO:0000256" key="11">
    <source>
        <dbReference type="ARBA" id="ARBA00044456"/>
    </source>
</evidence>
<dbReference type="GO" id="GO:0005789">
    <property type="term" value="C:endoplasmic reticulum membrane"/>
    <property type="evidence" value="ECO:0007669"/>
    <property type="project" value="UniProtKB-SubCell"/>
</dbReference>
<dbReference type="FunCoup" id="E3M3X2">
    <property type="interactions" value="3126"/>
</dbReference>
<dbReference type="GO" id="GO:0071586">
    <property type="term" value="P:CAAX-box protein processing"/>
    <property type="evidence" value="ECO:0007669"/>
    <property type="project" value="UniProtKB-UniRule"/>
</dbReference>
<comment type="caution">
    <text evidence="15">Lacks conserved residue(s) required for the propagation of feature annotation.</text>
</comment>
<comment type="cofactor">
    <cofactor evidence="14 15">
        <name>Zn(2+)</name>
        <dbReference type="ChEBI" id="CHEBI:29105"/>
    </cofactor>
    <text evidence="14 15">Binds 1 zinc ion per subunit.</text>
</comment>
<dbReference type="eggNOG" id="KOG2719">
    <property type="taxonomic scope" value="Eukaryota"/>
</dbReference>
<evidence type="ECO:0000256" key="9">
    <source>
        <dbReference type="ARBA" id="ARBA00023049"/>
    </source>
</evidence>
<comment type="similarity">
    <text evidence="12 15">Belongs to the peptidase M48A family.</text>
</comment>
<evidence type="ECO:0000256" key="3">
    <source>
        <dbReference type="ARBA" id="ARBA00022692"/>
    </source>
</evidence>
<dbReference type="Gene3D" id="3.30.2010.10">
    <property type="entry name" value="Metalloproteases ('zincins'), catalytic domain"/>
    <property type="match status" value="1"/>
</dbReference>
<dbReference type="PANTHER" id="PTHR10120">
    <property type="entry name" value="CAAX PRENYL PROTEASE 1"/>
    <property type="match status" value="1"/>
</dbReference>
<evidence type="ECO:0000256" key="16">
    <source>
        <dbReference type="SAM" id="SignalP"/>
    </source>
</evidence>
<feature type="domain" description="CAAX prenyl protease 1 N-terminal" evidence="18">
    <location>
        <begin position="28"/>
        <end position="213"/>
    </location>
</feature>
<feature type="signal peptide" evidence="16">
    <location>
        <begin position="1"/>
        <end position="16"/>
    </location>
</feature>
<dbReference type="CDD" id="cd07343">
    <property type="entry name" value="M48A_Zmpste24p_like"/>
    <property type="match status" value="1"/>
</dbReference>
<evidence type="ECO:0000256" key="1">
    <source>
        <dbReference type="ARBA" id="ARBA00004477"/>
    </source>
</evidence>
<dbReference type="EC" id="3.4.24.84" evidence="15"/>
<feature type="binding site" evidence="14">
    <location>
        <position position="392"/>
    </location>
    <ligand>
        <name>Zn(2+)</name>
        <dbReference type="ChEBI" id="CHEBI:29105"/>
        <note>catalytic</note>
    </ligand>
</feature>
<comment type="subcellular location">
    <subcellularLocation>
        <location evidence="1 15">Endoplasmic reticulum membrane</location>
        <topology evidence="1 15">Multi-pass membrane protein</topology>
    </subcellularLocation>
</comment>
<sequence>MDPSCLFKTLLATNWALFLWDQYITYRQYKVHRDAEKRPEEVKELISDEDYKKARDYNMDNHTFGFLHSWFNQLLTTKSVFLYYFSNLQAQLVGGYFPFLWYATENFPFHVAVFLSVNTIIETIIDLPFDLYSTFIIEDAHGFNKQTIGFYFVDKVKKMLVGFALTMPIVYGIEWIITNGGPYFYVYIWVFLSVIVLLLMTIYPTFIAPLFDKYFPLPDGELKTKIEKLAESLKYPLTKLYVVNGSKRSAHSNAYMYGFWKNKRIVLYDTLLSGTEKEKVHKLYVEAGEKIEETENDKKRGMNNDEVVAVLGHELGHWALWHTLINLIITEVNLFFCFAVFAYFYKWDALYQAFGYHDTPPIIGMMLVFQFILALYHQLAHMGQVIHSRSAEFAADEFAAKLGHGDNLIGALTKLGVDNLSMPINDSLYSWCVHTHPPVVERVAAVRAFTEKKK</sequence>
<feature type="transmembrane region" description="Helical" evidence="15">
    <location>
        <begin position="360"/>
        <end position="379"/>
    </location>
</feature>
<dbReference type="InterPro" id="IPR032456">
    <property type="entry name" value="Peptidase_M48_N"/>
</dbReference>
<dbReference type="OrthoDB" id="360839at2759"/>
<evidence type="ECO:0000256" key="12">
    <source>
        <dbReference type="ARBA" id="ARBA00060927"/>
    </source>
</evidence>
<evidence type="ECO:0000313" key="19">
    <source>
        <dbReference type="EMBL" id="EFO90536.1"/>
    </source>
</evidence>
<dbReference type="Pfam" id="PF01435">
    <property type="entry name" value="Peptidase_M48"/>
    <property type="match status" value="1"/>
</dbReference>
<protein>
    <recommendedName>
        <fullName evidence="15">CAAX prenyl protease</fullName>
        <ecNumber evidence="15">3.4.24.84</ecNumber>
    </recommendedName>
</protein>
<comment type="catalytic activity">
    <reaction evidence="11 15">
        <text>Hydrolyzes the peptide bond -P2-(S-farnesyl or geranylgeranyl)C-P1'-P2'-P3'-COOH where P1' and P2' are amino acids with aliphatic side chains and P3' is any C-terminal residue.</text>
        <dbReference type="EC" id="3.4.24.84"/>
    </reaction>
</comment>
<evidence type="ECO:0000259" key="17">
    <source>
        <dbReference type="Pfam" id="PF01435"/>
    </source>
</evidence>
<keyword evidence="4 14" id="KW-0479">Metal-binding</keyword>
<keyword evidence="2 15" id="KW-0645">Protease</keyword>
<keyword evidence="8 15" id="KW-1133">Transmembrane helix</keyword>
<evidence type="ECO:0000256" key="7">
    <source>
        <dbReference type="ARBA" id="ARBA00022833"/>
    </source>
</evidence>
<evidence type="ECO:0000256" key="4">
    <source>
        <dbReference type="ARBA" id="ARBA00022723"/>
    </source>
</evidence>
<keyword evidence="3 15" id="KW-0812">Transmembrane</keyword>
<keyword evidence="20" id="KW-1185">Reference proteome</keyword>
<proteinExistence type="inferred from homology"/>
<keyword evidence="7 14" id="KW-0862">Zinc</keyword>
<evidence type="ECO:0000256" key="10">
    <source>
        <dbReference type="ARBA" id="ARBA00023136"/>
    </source>
</evidence>
<gene>
    <name evidence="19" type="primary">Cre-fce-1</name>
    <name evidence="19" type="ORF">CRE_08187</name>
</gene>
<accession>E3M3X2</accession>
<dbReference type="Proteomes" id="UP000008281">
    <property type="component" value="Unassembled WGS sequence"/>
</dbReference>
<evidence type="ECO:0000259" key="18">
    <source>
        <dbReference type="Pfam" id="PF16491"/>
    </source>
</evidence>
<dbReference type="InParanoid" id="E3M3X2"/>
<keyword evidence="10 15" id="KW-0472">Membrane</keyword>
<evidence type="ECO:0000313" key="20">
    <source>
        <dbReference type="Proteomes" id="UP000008281"/>
    </source>
</evidence>
<dbReference type="OMA" id="FVIEEKF"/>
<keyword evidence="9 15" id="KW-0482">Metalloprotease</keyword>
<dbReference type="GO" id="GO:0004222">
    <property type="term" value="F:metalloendopeptidase activity"/>
    <property type="evidence" value="ECO:0007669"/>
    <property type="project" value="UniProtKB-UniRule"/>
</dbReference>
<feature type="active site" description="Proton donor" evidence="13">
    <location>
        <position position="396"/>
    </location>
</feature>
<feature type="active site" evidence="13">
    <location>
        <position position="314"/>
    </location>
</feature>
<keyword evidence="16" id="KW-0732">Signal</keyword>
<keyword evidence="5 15" id="KW-0378">Hydrolase</keyword>
<dbReference type="AlphaFoldDB" id="E3M3X2"/>
<feature type="transmembrane region" description="Helical" evidence="15">
    <location>
        <begin position="324"/>
        <end position="345"/>
    </location>
</feature>